<feature type="compositionally biased region" description="Polar residues" evidence="8">
    <location>
        <begin position="130"/>
        <end position="147"/>
    </location>
</feature>
<evidence type="ECO:0000256" key="4">
    <source>
        <dbReference type="ARBA" id="ARBA00023008"/>
    </source>
</evidence>
<accession>A0A2N3MY15</accession>
<dbReference type="FunFam" id="3.90.430.10:FF:000001">
    <property type="entry name" value="Copper fist DNA-binding protein"/>
    <property type="match status" value="1"/>
</dbReference>
<dbReference type="PANTHER" id="PTHR28088:SF5">
    <property type="entry name" value="TRANSCRIPTIONAL ACTIVATOR HAA1-RELATED"/>
    <property type="match status" value="1"/>
</dbReference>
<dbReference type="AlphaFoldDB" id="A0A2N3MY15"/>
<dbReference type="EMBL" id="NLAX01001623">
    <property type="protein sequence ID" value="PKS05062.1"/>
    <property type="molecule type" value="Genomic_DNA"/>
</dbReference>
<dbReference type="Gene3D" id="3.90.430.10">
    <property type="entry name" value="Copper fist DNA-binding domain"/>
    <property type="match status" value="1"/>
</dbReference>
<dbReference type="SMART" id="SM00412">
    <property type="entry name" value="Cu_FIST"/>
    <property type="match status" value="1"/>
</dbReference>
<dbReference type="InterPro" id="IPR036395">
    <property type="entry name" value="Cu_fist_DNA-bd_dom_sf"/>
</dbReference>
<dbReference type="Proteomes" id="UP000233524">
    <property type="component" value="Unassembled WGS sequence"/>
</dbReference>
<dbReference type="GO" id="GO:0006879">
    <property type="term" value="P:intracellular iron ion homeostasis"/>
    <property type="evidence" value="ECO:0007669"/>
    <property type="project" value="TreeGrafter"/>
</dbReference>
<dbReference type="GO" id="GO:0005507">
    <property type="term" value="F:copper ion binding"/>
    <property type="evidence" value="ECO:0007669"/>
    <property type="project" value="InterPro"/>
</dbReference>
<keyword evidence="5" id="KW-0805">Transcription regulation</keyword>
<reference evidence="10 11" key="1">
    <citation type="journal article" date="2017" name="G3 (Bethesda)">
        <title>First Draft Genome Sequence of the Pathogenic Fungus Lomentospora prolificans (Formerly Scedosporium prolificans).</title>
        <authorList>
            <person name="Luo R."/>
            <person name="Zimin A."/>
            <person name="Workman R."/>
            <person name="Fan Y."/>
            <person name="Pertea G."/>
            <person name="Grossman N."/>
            <person name="Wear M.P."/>
            <person name="Jia B."/>
            <person name="Miller H."/>
            <person name="Casadevall A."/>
            <person name="Timp W."/>
            <person name="Zhang S.X."/>
            <person name="Salzberg S.L."/>
        </authorList>
    </citation>
    <scope>NUCLEOTIDE SEQUENCE [LARGE SCALE GENOMIC DNA]</scope>
    <source>
        <strain evidence="10 11">JHH-5317</strain>
    </source>
</reference>
<dbReference type="GO" id="GO:0006878">
    <property type="term" value="P:intracellular copper ion homeostasis"/>
    <property type="evidence" value="ECO:0007669"/>
    <property type="project" value="TreeGrafter"/>
</dbReference>
<dbReference type="InParanoid" id="A0A2N3MY15"/>
<feature type="region of interest" description="Disordered" evidence="8">
    <location>
        <begin position="362"/>
        <end position="382"/>
    </location>
</feature>
<evidence type="ECO:0000256" key="2">
    <source>
        <dbReference type="ARBA" id="ARBA00022723"/>
    </source>
</evidence>
<feature type="compositionally biased region" description="Basic residues" evidence="8">
    <location>
        <begin position="115"/>
        <end position="127"/>
    </location>
</feature>
<proteinExistence type="predicted"/>
<comment type="caution">
    <text evidence="10">The sequence shown here is derived from an EMBL/GenBank/DDBJ whole genome shotgun (WGS) entry which is preliminary data.</text>
</comment>
<dbReference type="GO" id="GO:0005634">
    <property type="term" value="C:nucleus"/>
    <property type="evidence" value="ECO:0007669"/>
    <property type="project" value="UniProtKB-SubCell"/>
</dbReference>
<comment type="subcellular location">
    <subcellularLocation>
        <location evidence="1">Nucleus</location>
    </subcellularLocation>
</comment>
<dbReference type="SMART" id="SM01090">
    <property type="entry name" value="Copper-fist"/>
    <property type="match status" value="1"/>
</dbReference>
<gene>
    <name evidence="10" type="ORF">jhhlp_008429</name>
</gene>
<keyword evidence="2" id="KW-0479">Metal-binding</keyword>
<feature type="domain" description="Copper-fist" evidence="9">
    <location>
        <begin position="1"/>
        <end position="39"/>
    </location>
</feature>
<evidence type="ECO:0000256" key="8">
    <source>
        <dbReference type="SAM" id="MobiDB-lite"/>
    </source>
</evidence>
<dbReference type="GO" id="GO:0000978">
    <property type="term" value="F:RNA polymerase II cis-regulatory region sequence-specific DNA binding"/>
    <property type="evidence" value="ECO:0007669"/>
    <property type="project" value="TreeGrafter"/>
</dbReference>
<evidence type="ECO:0000256" key="5">
    <source>
        <dbReference type="ARBA" id="ARBA00023015"/>
    </source>
</evidence>
<evidence type="ECO:0000256" key="1">
    <source>
        <dbReference type="ARBA" id="ARBA00004123"/>
    </source>
</evidence>
<keyword evidence="4" id="KW-0186">Copper</keyword>
<dbReference type="PROSITE" id="PS50073">
    <property type="entry name" value="COPPER_FIST_2"/>
    <property type="match status" value="1"/>
</dbReference>
<evidence type="ECO:0000259" key="9">
    <source>
        <dbReference type="PROSITE" id="PS50073"/>
    </source>
</evidence>
<feature type="compositionally biased region" description="Polar residues" evidence="8">
    <location>
        <begin position="187"/>
        <end position="197"/>
    </location>
</feature>
<keyword evidence="3" id="KW-0862">Zinc</keyword>
<sequence length="382" mass="41269">MIIDGEKYACEACVRGHRVSNCQHSDRPLQHINKKGRPVSQCAHCRAMRKSRSAHVKCDCGIKPSKCIHLQPTLEGHTQTCCCNHGGACSCSHKLSPSSEASTPPQLATGELAQARHHTKATGRARRASLVTSPTFPGVQKHTTQSRAALKNRAPVSVPRTSSLARRRRSSGALHTLNGSVEHEASGDTTPDNSTEDPGSPILGDVAGAAMSSHPAPLDMSRIARYPLYMHTANAGFDLFNATSFADTESPLFSAGLPTSSNMWGNLVTPTYNTMHPNIGAFFDFPAPEQGEQSLDQLPNLVATSGEVSEADEGHPEDLGAEQLFQGLENYDTKRSLGQPEILDDMGDLNFNFNDEYLAMGYGESSSTDKPAEYHQYWPPSP</sequence>
<dbReference type="InterPro" id="IPR001083">
    <property type="entry name" value="Cu_fist_DNA-bd_dom"/>
</dbReference>
<evidence type="ECO:0000256" key="7">
    <source>
        <dbReference type="ARBA" id="ARBA00023242"/>
    </source>
</evidence>
<dbReference type="Pfam" id="PF00649">
    <property type="entry name" value="Copper-fist"/>
    <property type="match status" value="1"/>
</dbReference>
<evidence type="ECO:0000313" key="11">
    <source>
        <dbReference type="Proteomes" id="UP000233524"/>
    </source>
</evidence>
<keyword evidence="6" id="KW-0804">Transcription</keyword>
<feature type="region of interest" description="Disordered" evidence="8">
    <location>
        <begin position="112"/>
        <end position="213"/>
    </location>
</feature>
<dbReference type="OrthoDB" id="5600085at2759"/>
<dbReference type="VEuPathDB" id="FungiDB:jhhlp_008429"/>
<dbReference type="PRINTS" id="PR00617">
    <property type="entry name" value="COPPERFIST"/>
</dbReference>
<evidence type="ECO:0000256" key="6">
    <source>
        <dbReference type="ARBA" id="ARBA00023163"/>
    </source>
</evidence>
<organism evidence="10 11">
    <name type="scientific">Lomentospora prolificans</name>
    <dbReference type="NCBI Taxonomy" id="41688"/>
    <lineage>
        <taxon>Eukaryota</taxon>
        <taxon>Fungi</taxon>
        <taxon>Dikarya</taxon>
        <taxon>Ascomycota</taxon>
        <taxon>Pezizomycotina</taxon>
        <taxon>Sordariomycetes</taxon>
        <taxon>Hypocreomycetidae</taxon>
        <taxon>Microascales</taxon>
        <taxon>Microascaceae</taxon>
        <taxon>Lomentospora</taxon>
    </lineage>
</organism>
<evidence type="ECO:0000256" key="3">
    <source>
        <dbReference type="ARBA" id="ARBA00022833"/>
    </source>
</evidence>
<name>A0A2N3MY15_9PEZI</name>
<dbReference type="GO" id="GO:0000981">
    <property type="term" value="F:DNA-binding transcription factor activity, RNA polymerase II-specific"/>
    <property type="evidence" value="ECO:0007669"/>
    <property type="project" value="TreeGrafter"/>
</dbReference>
<dbReference type="SUPFAM" id="SSF57879">
    <property type="entry name" value="Zinc domain conserved in yeast copper-regulated transcription factors"/>
    <property type="match status" value="1"/>
</dbReference>
<protein>
    <recommendedName>
        <fullName evidence="9">Copper-fist domain-containing protein</fullName>
    </recommendedName>
</protein>
<dbReference type="GO" id="GO:0045944">
    <property type="term" value="P:positive regulation of transcription by RNA polymerase II"/>
    <property type="evidence" value="ECO:0007669"/>
    <property type="project" value="TreeGrafter"/>
</dbReference>
<keyword evidence="7" id="KW-0539">Nucleus</keyword>
<keyword evidence="11" id="KW-1185">Reference proteome</keyword>
<evidence type="ECO:0000313" key="10">
    <source>
        <dbReference type="EMBL" id="PKS05062.1"/>
    </source>
</evidence>
<dbReference type="InterPro" id="IPR051763">
    <property type="entry name" value="Copper_Homeo_Regul"/>
</dbReference>
<dbReference type="STRING" id="41688.A0A2N3MY15"/>
<dbReference type="PANTHER" id="PTHR28088">
    <property type="entry name" value="TRANSCRIPTIONAL ACTIVATOR HAA1-RELATED"/>
    <property type="match status" value="1"/>
</dbReference>